<dbReference type="Proteomes" id="UP001165270">
    <property type="component" value="Unassembled WGS sequence"/>
</dbReference>
<organism evidence="1 2">
    <name type="scientific">Streptomyces spinosisporus</name>
    <dbReference type="NCBI Taxonomy" id="2927582"/>
    <lineage>
        <taxon>Bacteria</taxon>
        <taxon>Bacillati</taxon>
        <taxon>Actinomycetota</taxon>
        <taxon>Actinomycetes</taxon>
        <taxon>Kitasatosporales</taxon>
        <taxon>Streptomycetaceae</taxon>
        <taxon>Streptomyces</taxon>
    </lineage>
</organism>
<dbReference type="EMBL" id="JALDAX010000026">
    <property type="protein sequence ID" value="MCI3245901.1"/>
    <property type="molecule type" value="Genomic_DNA"/>
</dbReference>
<accession>A0ABS9XX56</accession>
<evidence type="ECO:0000313" key="1">
    <source>
        <dbReference type="EMBL" id="MCI3245901.1"/>
    </source>
</evidence>
<evidence type="ECO:0000313" key="2">
    <source>
        <dbReference type="Proteomes" id="UP001165270"/>
    </source>
</evidence>
<sequence>HQGQIMQPLRPGAAVVPGLAVSRVRIGVYAVAVGRSPRGALVHRTPTHDAVTELRGSAA</sequence>
<name>A0ABS9XX56_9ACTN</name>
<dbReference type="RefSeq" id="WP_242713361.1">
    <property type="nucleotide sequence ID" value="NZ_JALDAX010000026.1"/>
</dbReference>
<keyword evidence="2" id="KW-1185">Reference proteome</keyword>
<protein>
    <submittedName>
        <fullName evidence="1">Uncharacterized protein</fullName>
    </submittedName>
</protein>
<comment type="caution">
    <text evidence="1">The sequence shown here is derived from an EMBL/GenBank/DDBJ whole genome shotgun (WGS) entry which is preliminary data.</text>
</comment>
<gene>
    <name evidence="1" type="ORF">MQN93_40005</name>
</gene>
<feature type="non-terminal residue" evidence="1">
    <location>
        <position position="1"/>
    </location>
</feature>
<proteinExistence type="predicted"/>
<reference evidence="1" key="1">
    <citation type="submission" date="2022-03" db="EMBL/GenBank/DDBJ databases">
        <title>Streptomyces 7R015 and 7R016 isolated from Barleria lupulina in Thailand.</title>
        <authorList>
            <person name="Kanchanasin P."/>
            <person name="Phongsopitanun W."/>
            <person name="Tanasupawat S."/>
        </authorList>
    </citation>
    <scope>NUCLEOTIDE SEQUENCE</scope>
    <source>
        <strain evidence="1">7R016</strain>
    </source>
</reference>